<evidence type="ECO:0000256" key="3">
    <source>
        <dbReference type="ARBA" id="ARBA00005610"/>
    </source>
</evidence>
<dbReference type="EMBL" id="CAJNOC010000010">
    <property type="protein sequence ID" value="CAF0705116.1"/>
    <property type="molecule type" value="Genomic_DNA"/>
</dbReference>
<dbReference type="AlphaFoldDB" id="A0A813M339"/>
<feature type="transmembrane region" description="Helical" evidence="12">
    <location>
        <begin position="160"/>
        <end position="178"/>
    </location>
</feature>
<evidence type="ECO:0000313" key="15">
    <source>
        <dbReference type="Proteomes" id="UP000663879"/>
    </source>
</evidence>
<gene>
    <name evidence="14" type="ORF">OXX778_LOCUS224</name>
</gene>
<keyword evidence="5 12" id="KW-0812">Transmembrane</keyword>
<evidence type="ECO:0000256" key="2">
    <source>
        <dbReference type="ARBA" id="ARBA00004115"/>
    </source>
</evidence>
<evidence type="ECO:0000256" key="11">
    <source>
        <dbReference type="PIRNR" id="PIRNR016400"/>
    </source>
</evidence>
<name>A0A813M339_9BILA</name>
<evidence type="ECO:0000256" key="13">
    <source>
        <dbReference type="SAM" id="SignalP"/>
    </source>
</evidence>
<comment type="function">
    <text evidence="1 11">TRAP proteins are part of a complex whose function is to bind calcium to the ER membrane and thereby regulate the retention of ER resident proteins.</text>
</comment>
<reference evidence="14" key="1">
    <citation type="submission" date="2021-02" db="EMBL/GenBank/DDBJ databases">
        <authorList>
            <person name="Nowell W R."/>
        </authorList>
    </citation>
    <scope>NUCLEOTIDE SEQUENCE</scope>
    <source>
        <strain evidence="14">Ploen Becks lab</strain>
    </source>
</reference>
<keyword evidence="10" id="KW-0325">Glycoprotein</keyword>
<keyword evidence="15" id="KW-1185">Reference proteome</keyword>
<dbReference type="OrthoDB" id="5860827at2759"/>
<evidence type="ECO:0000256" key="1">
    <source>
        <dbReference type="ARBA" id="ARBA00002838"/>
    </source>
</evidence>
<organism evidence="14 15">
    <name type="scientific">Brachionus calyciflorus</name>
    <dbReference type="NCBI Taxonomy" id="104777"/>
    <lineage>
        <taxon>Eukaryota</taxon>
        <taxon>Metazoa</taxon>
        <taxon>Spiralia</taxon>
        <taxon>Gnathifera</taxon>
        <taxon>Rotifera</taxon>
        <taxon>Eurotatoria</taxon>
        <taxon>Monogononta</taxon>
        <taxon>Pseudotrocha</taxon>
        <taxon>Ploima</taxon>
        <taxon>Brachionidae</taxon>
        <taxon>Brachionus</taxon>
    </lineage>
</organism>
<comment type="similarity">
    <text evidence="3 11">Belongs to the TRAP-beta family.</text>
</comment>
<keyword evidence="9 11" id="KW-0472">Membrane</keyword>
<evidence type="ECO:0000256" key="12">
    <source>
        <dbReference type="SAM" id="Phobius"/>
    </source>
</evidence>
<evidence type="ECO:0000256" key="10">
    <source>
        <dbReference type="ARBA" id="ARBA00023180"/>
    </source>
</evidence>
<comment type="caution">
    <text evidence="14">The sequence shown here is derived from an EMBL/GenBank/DDBJ whole genome shotgun (WGS) entry which is preliminary data.</text>
</comment>
<dbReference type="PANTHER" id="PTHR12861:SF3">
    <property type="entry name" value="TRANSLOCON-ASSOCIATED PROTEIN SUBUNIT BETA"/>
    <property type="match status" value="1"/>
</dbReference>
<evidence type="ECO:0000256" key="8">
    <source>
        <dbReference type="ARBA" id="ARBA00022989"/>
    </source>
</evidence>
<dbReference type="GO" id="GO:0005789">
    <property type="term" value="C:endoplasmic reticulum membrane"/>
    <property type="evidence" value="ECO:0007669"/>
    <property type="project" value="UniProtKB-SubCell"/>
</dbReference>
<protein>
    <recommendedName>
        <fullName evidence="4 11">Translocon-associated protein subunit beta</fullName>
        <shortName evidence="11">TRAP-beta</shortName>
    </recommendedName>
    <alternativeName>
        <fullName evidence="11">Signal sequence receptor subunit beta</fullName>
    </alternativeName>
</protein>
<evidence type="ECO:0000256" key="9">
    <source>
        <dbReference type="ARBA" id="ARBA00023136"/>
    </source>
</evidence>
<dbReference type="Pfam" id="PF05753">
    <property type="entry name" value="TRAP_beta"/>
    <property type="match status" value="1"/>
</dbReference>
<comment type="subunit">
    <text evidence="11">Heterotetramer of TRAP-alpha, TRAP-beta, TRAP-delta and TRAP-gamma.</text>
</comment>
<comment type="subcellular location">
    <subcellularLocation>
        <location evidence="2">Endoplasmic reticulum membrane</location>
        <topology evidence="2">Single-pass type I membrane protein</topology>
    </subcellularLocation>
</comment>
<sequence>MKFVILLLSVFLINYVHSDAVNTNEDLEDARLLVAKNVLNNYVVEGLNLTIKYNIYNIGNSPALNVKLVDENFPAEYFEYATGFNVAQWARIPPQSNVTHIAVVSPKLPGLFNITSATVTYLPSEKATKVQTGYSSELGEVYIQRLRDYNRRFASHTIDWILFVVMAAPSIVIPYLLWSSSNSKYEKLEKSGKKSN</sequence>
<dbReference type="PIRSF" id="PIRSF016400">
    <property type="entry name" value="TRAP_beta"/>
    <property type="match status" value="1"/>
</dbReference>
<feature type="signal peptide" evidence="13">
    <location>
        <begin position="1"/>
        <end position="18"/>
    </location>
</feature>
<feature type="chain" id="PRO_5032533430" description="Translocon-associated protein subunit beta" evidence="13">
    <location>
        <begin position="19"/>
        <end position="196"/>
    </location>
</feature>
<evidence type="ECO:0000256" key="4">
    <source>
        <dbReference type="ARBA" id="ARBA00021110"/>
    </source>
</evidence>
<dbReference type="InterPro" id="IPR008856">
    <property type="entry name" value="TRAP_beta"/>
</dbReference>
<evidence type="ECO:0000256" key="7">
    <source>
        <dbReference type="ARBA" id="ARBA00022824"/>
    </source>
</evidence>
<accession>A0A813M339</accession>
<evidence type="ECO:0000313" key="14">
    <source>
        <dbReference type="EMBL" id="CAF0705116.1"/>
    </source>
</evidence>
<dbReference type="PANTHER" id="PTHR12861">
    <property type="entry name" value="TRANSLOCON-ASSOCIATED PROTEIN, BETA SUBUNIT PRECURSOR TRAP-BETA SIGNAL SEQUENCE RECEPTOR BETA SUBUNIT"/>
    <property type="match status" value="1"/>
</dbReference>
<evidence type="ECO:0000256" key="5">
    <source>
        <dbReference type="ARBA" id="ARBA00022692"/>
    </source>
</evidence>
<evidence type="ECO:0000256" key="6">
    <source>
        <dbReference type="ARBA" id="ARBA00022729"/>
    </source>
</evidence>
<keyword evidence="6 13" id="KW-0732">Signal</keyword>
<proteinExistence type="inferred from homology"/>
<keyword evidence="8 12" id="KW-1133">Transmembrane helix</keyword>
<keyword evidence="7 11" id="KW-0256">Endoplasmic reticulum</keyword>
<dbReference type="Proteomes" id="UP000663879">
    <property type="component" value="Unassembled WGS sequence"/>
</dbReference>